<gene>
    <name evidence="1" type="ORF">SCFA_420011</name>
</gene>
<protein>
    <submittedName>
        <fullName evidence="1">Uncharacterized protein</fullName>
    </submittedName>
</protein>
<name>A0A485M7K4_9ZZZZ</name>
<evidence type="ECO:0000313" key="1">
    <source>
        <dbReference type="EMBL" id="VFU15534.1"/>
    </source>
</evidence>
<sequence>MKSIPIRYCFTFQDKTQEIINLRLNPKTLELLNDPPGYLPSWTVLGFHQCPNCPLSYETNPHCPLAVHLVNTVNRFQGKMSFHEIHLSVVTPERIFSQLTTLQSAISSLMGLISATCGCPISAPLRPMARFHLPLATGEETIYRATSMYLLAQYFLKKNGQCADLELAGLTKIYQDIHLMNISFTERLKDATQTESTLDALIMLDTFAKVLPIQIEDSLDCLSYLFEQHPPARQRS</sequence>
<proteinExistence type="predicted"/>
<organism evidence="1">
    <name type="scientific">anaerobic digester metagenome</name>
    <dbReference type="NCBI Taxonomy" id="1263854"/>
    <lineage>
        <taxon>unclassified sequences</taxon>
        <taxon>metagenomes</taxon>
        <taxon>ecological metagenomes</taxon>
    </lineage>
</organism>
<reference evidence="1" key="1">
    <citation type="submission" date="2019-03" db="EMBL/GenBank/DDBJ databases">
        <authorList>
            <person name="Hao L."/>
        </authorList>
    </citation>
    <scope>NUCLEOTIDE SEQUENCE</scope>
</reference>
<dbReference type="InterPro" id="IPR054196">
    <property type="entry name" value="DUF6901"/>
</dbReference>
<dbReference type="AlphaFoldDB" id="A0A485M7K4"/>
<accession>A0A485M7K4</accession>
<dbReference type="EMBL" id="CAADRM010000106">
    <property type="protein sequence ID" value="VFU15534.1"/>
    <property type="molecule type" value="Genomic_DNA"/>
</dbReference>
<dbReference type="Pfam" id="PF21842">
    <property type="entry name" value="DUF6901"/>
    <property type="match status" value="1"/>
</dbReference>